<name>A0A853PRM7_BACFG</name>
<dbReference type="EMBL" id="LIDT01000030">
    <property type="protein sequence ID" value="OCR30599.1"/>
    <property type="molecule type" value="Genomic_DNA"/>
</dbReference>
<proteinExistence type="predicted"/>
<keyword evidence="1" id="KW-1133">Transmembrane helix</keyword>
<dbReference type="RefSeq" id="WP_155268090.1">
    <property type="nucleotide sequence ID" value="NZ_LIDT01000030.1"/>
</dbReference>
<feature type="transmembrane region" description="Helical" evidence="1">
    <location>
        <begin position="33"/>
        <end position="51"/>
    </location>
</feature>
<evidence type="ECO:0000256" key="1">
    <source>
        <dbReference type="SAM" id="Phobius"/>
    </source>
</evidence>
<evidence type="ECO:0000313" key="3">
    <source>
        <dbReference type="Proteomes" id="UP000093197"/>
    </source>
</evidence>
<dbReference type="Proteomes" id="UP000093197">
    <property type="component" value="Unassembled WGS sequence"/>
</dbReference>
<accession>A0A853PRM7</accession>
<keyword evidence="1" id="KW-0812">Transmembrane</keyword>
<dbReference type="AlphaFoldDB" id="A0A853PRM7"/>
<evidence type="ECO:0000313" key="2">
    <source>
        <dbReference type="EMBL" id="OCR30599.1"/>
    </source>
</evidence>
<reference evidence="2 3" key="1">
    <citation type="journal article" date="2016" name="PLoS ONE">
        <title>Genomic Diversity of Enterotoxigenic Strains of Bacteroides fragilis.</title>
        <authorList>
            <person name="Pierce J.V."/>
            <person name="Bernstein H.D."/>
        </authorList>
    </citation>
    <scope>NUCLEOTIDE SEQUENCE [LARGE SCALE GENOMIC DNA]</scope>
    <source>
        <strain evidence="2 3">20793-3</strain>
    </source>
</reference>
<sequence>MKHKEQQFINAYEDFLNDVPDTNTKKQNNKNDLTFTEACLMIIIMALIVFIA</sequence>
<comment type="caution">
    <text evidence="2">The sequence shown here is derived from an EMBL/GenBank/DDBJ whole genome shotgun (WGS) entry which is preliminary data.</text>
</comment>
<keyword evidence="1" id="KW-0472">Membrane</keyword>
<organism evidence="2 3">
    <name type="scientific">Bacteroides fragilis</name>
    <dbReference type="NCBI Taxonomy" id="817"/>
    <lineage>
        <taxon>Bacteria</taxon>
        <taxon>Pseudomonadati</taxon>
        <taxon>Bacteroidota</taxon>
        <taxon>Bacteroidia</taxon>
        <taxon>Bacteroidales</taxon>
        <taxon>Bacteroidaceae</taxon>
        <taxon>Bacteroides</taxon>
    </lineage>
</organism>
<gene>
    <name evidence="2" type="ORF">AC094_29480</name>
</gene>
<protein>
    <submittedName>
        <fullName evidence="2">Uncharacterized protein</fullName>
    </submittedName>
</protein>